<reference evidence="4 5" key="1">
    <citation type="submission" date="2019-02" db="EMBL/GenBank/DDBJ databases">
        <title>Opniocepnalus argus genome.</title>
        <authorList>
            <person name="Zhou C."/>
            <person name="Xiao S."/>
        </authorList>
    </citation>
    <scope>NUCLEOTIDE SEQUENCE [LARGE SCALE GENOMIC DNA]</scope>
    <source>
        <strain evidence="4">OARG1902GOOAL</strain>
        <tissue evidence="4">Muscle</tissue>
    </source>
</reference>
<dbReference type="PANTHER" id="PTHR22803">
    <property type="entry name" value="MANNOSE, PHOSPHOLIPASE, LECTIN RECEPTOR RELATED"/>
    <property type="match status" value="1"/>
</dbReference>
<dbReference type="InterPro" id="IPR016186">
    <property type="entry name" value="C-type_lectin-like/link_sf"/>
</dbReference>
<dbReference type="PROSITE" id="PS50041">
    <property type="entry name" value="C_TYPE_LECTIN_2"/>
    <property type="match status" value="1"/>
</dbReference>
<name>A0A6G1Q4W7_CHAAH</name>
<proteinExistence type="predicted"/>
<dbReference type="Pfam" id="PF00059">
    <property type="entry name" value="Lectin_C"/>
    <property type="match status" value="1"/>
</dbReference>
<gene>
    <name evidence="4" type="ORF">EXN66_Car013350</name>
</gene>
<reference evidence="5" key="2">
    <citation type="submission" date="2019-02" db="EMBL/GenBank/DDBJ databases">
        <title>Opniocepnalus argus Var Kimnra genome.</title>
        <authorList>
            <person name="Zhou C."/>
            <person name="Xiao S."/>
        </authorList>
    </citation>
    <scope>NUCLEOTIDE SEQUENCE [LARGE SCALE GENOMIC DNA]</scope>
</reference>
<keyword evidence="2" id="KW-0732">Signal</keyword>
<dbReference type="EMBL" id="CM015724">
    <property type="protein sequence ID" value="KAF3697670.1"/>
    <property type="molecule type" value="Genomic_DNA"/>
</dbReference>
<dbReference type="OrthoDB" id="441660at2759"/>
<dbReference type="InterPro" id="IPR050111">
    <property type="entry name" value="C-type_lectin/snaclec_domain"/>
</dbReference>
<evidence type="ECO:0000313" key="5">
    <source>
        <dbReference type="Proteomes" id="UP000503349"/>
    </source>
</evidence>
<dbReference type="Proteomes" id="UP000503349">
    <property type="component" value="Chromosome 13"/>
</dbReference>
<dbReference type="Gene3D" id="3.10.100.10">
    <property type="entry name" value="Mannose-Binding Protein A, subunit A"/>
    <property type="match status" value="1"/>
</dbReference>
<evidence type="ECO:0000256" key="1">
    <source>
        <dbReference type="ARBA" id="ARBA00023157"/>
    </source>
</evidence>
<evidence type="ECO:0000313" key="4">
    <source>
        <dbReference type="EMBL" id="KAF3697670.1"/>
    </source>
</evidence>
<feature type="chain" id="PRO_5026128884" evidence="2">
    <location>
        <begin position="20"/>
        <end position="170"/>
    </location>
</feature>
<dbReference type="SMART" id="SM00034">
    <property type="entry name" value="CLECT"/>
    <property type="match status" value="1"/>
</dbReference>
<feature type="domain" description="C-type lectin" evidence="3">
    <location>
        <begin position="41"/>
        <end position="162"/>
    </location>
</feature>
<dbReference type="InterPro" id="IPR018378">
    <property type="entry name" value="C-type_lectin_CS"/>
</dbReference>
<keyword evidence="5" id="KW-1185">Reference proteome</keyword>
<sequence>MNMLTVSSLICAIIALTRAAGETDLNTNSTHCPSGWIADIGRCFLYVPKLMTWANAEKNCQSEGGNLASLHSFCEYHVIQSLLLRLTKSYRLTWVGGFDAQQEGIWFWSDGTPFDLPIGSPIYWSSGMPDNHLNGDCLAMNFGGEHKLDDQYCGNQRPSVCSKKQTGTIG</sequence>
<protein>
    <submittedName>
        <fullName evidence="4">Ladderlectin</fullName>
    </submittedName>
</protein>
<organism evidence="4 5">
    <name type="scientific">Channa argus</name>
    <name type="common">Northern snakehead</name>
    <name type="synonym">Ophicephalus argus</name>
    <dbReference type="NCBI Taxonomy" id="215402"/>
    <lineage>
        <taxon>Eukaryota</taxon>
        <taxon>Metazoa</taxon>
        <taxon>Chordata</taxon>
        <taxon>Craniata</taxon>
        <taxon>Vertebrata</taxon>
        <taxon>Euteleostomi</taxon>
        <taxon>Actinopterygii</taxon>
        <taxon>Neopterygii</taxon>
        <taxon>Teleostei</taxon>
        <taxon>Neoteleostei</taxon>
        <taxon>Acanthomorphata</taxon>
        <taxon>Anabantaria</taxon>
        <taxon>Anabantiformes</taxon>
        <taxon>Channoidei</taxon>
        <taxon>Channidae</taxon>
        <taxon>Channa</taxon>
    </lineage>
</organism>
<accession>A0A6G1Q4W7</accession>
<dbReference type="InterPro" id="IPR016187">
    <property type="entry name" value="CTDL_fold"/>
</dbReference>
<dbReference type="AlphaFoldDB" id="A0A6G1Q4W7"/>
<feature type="signal peptide" evidence="2">
    <location>
        <begin position="1"/>
        <end position="19"/>
    </location>
</feature>
<dbReference type="CDD" id="cd00037">
    <property type="entry name" value="CLECT"/>
    <property type="match status" value="1"/>
</dbReference>
<dbReference type="InterPro" id="IPR001304">
    <property type="entry name" value="C-type_lectin-like"/>
</dbReference>
<evidence type="ECO:0000256" key="2">
    <source>
        <dbReference type="SAM" id="SignalP"/>
    </source>
</evidence>
<keyword evidence="1" id="KW-1015">Disulfide bond</keyword>
<dbReference type="SUPFAM" id="SSF56436">
    <property type="entry name" value="C-type lectin-like"/>
    <property type="match status" value="1"/>
</dbReference>
<evidence type="ECO:0000259" key="3">
    <source>
        <dbReference type="PROSITE" id="PS50041"/>
    </source>
</evidence>
<dbReference type="PROSITE" id="PS00615">
    <property type="entry name" value="C_TYPE_LECTIN_1"/>
    <property type="match status" value="1"/>
</dbReference>